<dbReference type="EMBL" id="JAMKPW020000008">
    <property type="protein sequence ID" value="KAK8215418.1"/>
    <property type="molecule type" value="Genomic_DNA"/>
</dbReference>
<organism evidence="1 2">
    <name type="scientific">Zalaria obscura</name>
    <dbReference type="NCBI Taxonomy" id="2024903"/>
    <lineage>
        <taxon>Eukaryota</taxon>
        <taxon>Fungi</taxon>
        <taxon>Dikarya</taxon>
        <taxon>Ascomycota</taxon>
        <taxon>Pezizomycotina</taxon>
        <taxon>Dothideomycetes</taxon>
        <taxon>Dothideomycetidae</taxon>
        <taxon>Dothideales</taxon>
        <taxon>Zalariaceae</taxon>
        <taxon>Zalaria</taxon>
    </lineage>
</organism>
<proteinExistence type="predicted"/>
<accession>A0ACC3SJC9</accession>
<sequence length="424" mass="46261">MPRDPLIGLVGKPSSGKSTTQNSLTDATSKVGNFPFTTIDPNRAVGYLQVPCACSRPNLPNPSSEPLVKRCKPNYGSCHEGTRSVPIELLDVAGLVPGAHMGKGLGNRFLDDLRHADALVHVVDVSGTTDAEGKATRGYDPSQDIVWLRSEIVRWIQGNLMQRWGNIKRRHTATKSTSVETLQINFSGYGSTAVVVARCLDRLQLKEPLQDWSDETVEQVVNAFVDEKFPTVIALNKIDHPDADKNIAKIAKMNDPKTLVLCSAISEVFLRRLAKQGFVRYVEGSEFVDTREDLIEAGEADGGGLKELDEKLKTRIDNLRDLVLYRFGSTGVHQVLSRAAELLGLVPVFPVRNIGTFASGDRDSGVFRDCVLVKKGSTVGDVYRKIMGDAPLAYVETVGAVRVSEDDLVSVGKNDILSFKVGRG</sequence>
<protein>
    <submittedName>
        <fullName evidence="1">Uncharacterized protein</fullName>
    </submittedName>
</protein>
<gene>
    <name evidence="1" type="ORF">M8818_002039</name>
</gene>
<name>A0ACC3SJC9_9PEZI</name>
<reference evidence="1" key="1">
    <citation type="submission" date="2024-02" db="EMBL/GenBank/DDBJ databases">
        <title>Metagenome Assembled Genome of Zalaria obscura JY119.</title>
        <authorList>
            <person name="Vighnesh L."/>
            <person name="Jagadeeshwari U."/>
            <person name="Venkata Ramana C."/>
            <person name="Sasikala C."/>
        </authorList>
    </citation>
    <scope>NUCLEOTIDE SEQUENCE</scope>
    <source>
        <strain evidence="1">JY119</strain>
    </source>
</reference>
<comment type="caution">
    <text evidence="1">The sequence shown here is derived from an EMBL/GenBank/DDBJ whole genome shotgun (WGS) entry which is preliminary data.</text>
</comment>
<evidence type="ECO:0000313" key="1">
    <source>
        <dbReference type="EMBL" id="KAK8215418.1"/>
    </source>
</evidence>
<keyword evidence="2" id="KW-1185">Reference proteome</keyword>
<evidence type="ECO:0000313" key="2">
    <source>
        <dbReference type="Proteomes" id="UP001320706"/>
    </source>
</evidence>
<dbReference type="Proteomes" id="UP001320706">
    <property type="component" value="Unassembled WGS sequence"/>
</dbReference>